<dbReference type="EMBL" id="CAJEWN010000060">
    <property type="protein sequence ID" value="CAD2155925.1"/>
    <property type="molecule type" value="Genomic_DNA"/>
</dbReference>
<reference evidence="2 3" key="1">
    <citation type="submission" date="2020-08" db="EMBL/GenBank/DDBJ databases">
        <authorList>
            <person name="Koutsovoulos G."/>
            <person name="Danchin GJ E."/>
        </authorList>
    </citation>
    <scope>NUCLEOTIDE SEQUENCE [LARGE SCALE GENOMIC DNA]</scope>
</reference>
<dbReference type="AlphaFoldDB" id="A0A6V7UF36"/>
<accession>A0A6V7UF36</accession>
<feature type="region of interest" description="Disordered" evidence="1">
    <location>
        <begin position="49"/>
        <end position="106"/>
    </location>
</feature>
<evidence type="ECO:0000313" key="3">
    <source>
        <dbReference type="Proteomes" id="UP000580250"/>
    </source>
</evidence>
<evidence type="ECO:0000256" key="1">
    <source>
        <dbReference type="SAM" id="MobiDB-lite"/>
    </source>
</evidence>
<proteinExistence type="predicted"/>
<dbReference type="Proteomes" id="UP000580250">
    <property type="component" value="Unassembled WGS sequence"/>
</dbReference>
<name>A0A6V7UF36_MELEN</name>
<sequence>MKINLNFVQLVDVPPDNFHNESTSSHVPEYVFQTPSHPTYVSTNFHHLNLRDEDDGSGGSETERTSHGLGKSHSFDEESTSSGSKGKKKKASKPPKVNHKMKEMYV</sequence>
<organism evidence="2 3">
    <name type="scientific">Meloidogyne enterolobii</name>
    <name type="common">Root-knot nematode worm</name>
    <name type="synonym">Meloidogyne mayaguensis</name>
    <dbReference type="NCBI Taxonomy" id="390850"/>
    <lineage>
        <taxon>Eukaryota</taxon>
        <taxon>Metazoa</taxon>
        <taxon>Ecdysozoa</taxon>
        <taxon>Nematoda</taxon>
        <taxon>Chromadorea</taxon>
        <taxon>Rhabditida</taxon>
        <taxon>Tylenchina</taxon>
        <taxon>Tylenchomorpha</taxon>
        <taxon>Tylenchoidea</taxon>
        <taxon>Meloidogynidae</taxon>
        <taxon>Meloidogyninae</taxon>
        <taxon>Meloidogyne</taxon>
    </lineage>
</organism>
<evidence type="ECO:0000313" key="2">
    <source>
        <dbReference type="EMBL" id="CAD2155925.1"/>
    </source>
</evidence>
<protein>
    <submittedName>
        <fullName evidence="2">Uncharacterized protein</fullName>
    </submittedName>
</protein>
<feature type="compositionally biased region" description="Basic residues" evidence="1">
    <location>
        <begin position="85"/>
        <end position="99"/>
    </location>
</feature>
<comment type="caution">
    <text evidence="2">The sequence shown here is derived from an EMBL/GenBank/DDBJ whole genome shotgun (WGS) entry which is preliminary data.</text>
</comment>
<gene>
    <name evidence="2" type="ORF">MENT_LOCUS12060</name>
</gene>